<accession>A0A9X1FSY3</accession>
<comment type="caution">
    <text evidence="2">The sequence shown here is derived from an EMBL/GenBank/DDBJ whole genome shotgun (WGS) entry which is preliminary data.</text>
</comment>
<dbReference type="Proteomes" id="UP001138661">
    <property type="component" value="Unassembled WGS sequence"/>
</dbReference>
<keyword evidence="3" id="KW-1185">Reference proteome</keyword>
<evidence type="ECO:0008006" key="4">
    <source>
        <dbReference type="Google" id="ProtNLM"/>
    </source>
</evidence>
<name>A0A9X1FSY3_9RHOB</name>
<reference evidence="2" key="1">
    <citation type="submission" date="2021-07" db="EMBL/GenBank/DDBJ databases">
        <title>Roseobacter insulae sp. nov., isolated from a tidal flat.</title>
        <authorList>
            <person name="Park S."/>
            <person name="Yoon J.-H."/>
        </authorList>
    </citation>
    <scope>NUCLEOTIDE SEQUENCE</scope>
    <source>
        <strain evidence="2">YSTF-M11</strain>
    </source>
</reference>
<protein>
    <recommendedName>
        <fullName evidence="4">Arginine transporter</fullName>
    </recommendedName>
</protein>
<sequence>MVRLGAAAGGLLLLLACGGTAPDRRSADTGISDPQAIPVSFASGPIGTACLVHDRPNATRARCGCIQAVADRTLTQQQQKRSVVYFSDPGLLQDVRQSDAPGNARFWEAWKNFAETAETVCRGL</sequence>
<dbReference type="EMBL" id="JAHXDN010000001">
    <property type="protein sequence ID" value="MBW4707118.1"/>
    <property type="molecule type" value="Genomic_DNA"/>
</dbReference>
<evidence type="ECO:0000313" key="3">
    <source>
        <dbReference type="Proteomes" id="UP001138661"/>
    </source>
</evidence>
<feature type="chain" id="PRO_5040978102" description="Arginine transporter" evidence="1">
    <location>
        <begin position="22"/>
        <end position="124"/>
    </location>
</feature>
<gene>
    <name evidence="2" type="ORF">KX928_04895</name>
</gene>
<evidence type="ECO:0000313" key="2">
    <source>
        <dbReference type="EMBL" id="MBW4707118.1"/>
    </source>
</evidence>
<keyword evidence="1" id="KW-0732">Signal</keyword>
<organism evidence="2 3">
    <name type="scientific">Roseobacter insulae</name>
    <dbReference type="NCBI Taxonomy" id="2859783"/>
    <lineage>
        <taxon>Bacteria</taxon>
        <taxon>Pseudomonadati</taxon>
        <taxon>Pseudomonadota</taxon>
        <taxon>Alphaproteobacteria</taxon>
        <taxon>Rhodobacterales</taxon>
        <taxon>Roseobacteraceae</taxon>
        <taxon>Roseobacter</taxon>
    </lineage>
</organism>
<evidence type="ECO:0000256" key="1">
    <source>
        <dbReference type="SAM" id="SignalP"/>
    </source>
</evidence>
<dbReference type="AlphaFoldDB" id="A0A9X1FSY3"/>
<dbReference type="RefSeq" id="WP_219500109.1">
    <property type="nucleotide sequence ID" value="NZ_JAHXDN010000001.1"/>
</dbReference>
<dbReference type="PROSITE" id="PS51257">
    <property type="entry name" value="PROKAR_LIPOPROTEIN"/>
    <property type="match status" value="1"/>
</dbReference>
<feature type="signal peptide" evidence="1">
    <location>
        <begin position="1"/>
        <end position="21"/>
    </location>
</feature>
<proteinExistence type="predicted"/>